<keyword evidence="1" id="KW-1133">Transmembrane helix</keyword>
<protein>
    <submittedName>
        <fullName evidence="2">Uncharacterized protein</fullName>
    </submittedName>
</protein>
<keyword evidence="1" id="KW-0812">Transmembrane</keyword>
<keyword evidence="1" id="KW-0472">Membrane</keyword>
<evidence type="ECO:0000256" key="1">
    <source>
        <dbReference type="SAM" id="Phobius"/>
    </source>
</evidence>
<proteinExistence type="predicted"/>
<feature type="transmembrane region" description="Helical" evidence="1">
    <location>
        <begin position="411"/>
        <end position="428"/>
    </location>
</feature>
<dbReference type="Proteomes" id="UP000030661">
    <property type="component" value="Unassembled WGS sequence"/>
</dbReference>
<evidence type="ECO:0000313" key="2">
    <source>
        <dbReference type="EMBL" id="GAK56102.1"/>
    </source>
</evidence>
<dbReference type="HOGENOM" id="CLU_631154_0_0_0"/>
<reference evidence="2 3" key="1">
    <citation type="journal article" date="2015" name="PeerJ">
        <title>First genomic representation of candidate bacterial phylum KSB3 points to enhanced environmental sensing as a trigger of wastewater bulking.</title>
        <authorList>
            <person name="Sekiguchi Y."/>
            <person name="Ohashi A."/>
            <person name="Parks D.H."/>
            <person name="Yamauchi T."/>
            <person name="Tyson G.W."/>
            <person name="Hugenholtz P."/>
        </authorList>
    </citation>
    <scope>NUCLEOTIDE SEQUENCE [LARGE SCALE GENOMIC DNA]</scope>
</reference>
<dbReference type="STRING" id="1499967.U27_03064"/>
<evidence type="ECO:0000313" key="3">
    <source>
        <dbReference type="Proteomes" id="UP000030661"/>
    </source>
</evidence>
<keyword evidence="3" id="KW-1185">Reference proteome</keyword>
<sequence>MKTYWRIVLIGLCLIGLPITSFAALDWHIRWEETYSPQIAKVHIFNPEYTTQGFSLEIGDVAKSTEANPNAPYLIVGQDISLQLRPSERRIFDIIVYQDIDPYQLYTTGSKGKMYQLTSDNYRALGQRYGTPSSTVESSRQYPYTAQIQKIIPVGKEDDQYTGDYYNYQSGRGYWKIALTDHDYIIEQLIRTGDRLGASHRSIQEAILFYTQGNMYLSDEALEVWETAFPELRAIDVSPTPPAGDCIRFVTVVTTNLSYYSSGRTITMGDILASNDKTLAPVVAAQDLTYSVSPNTPSSKRMLRVFLMSQRGQPTSQSEYVSIIGHNTQIEQAIRIGFAENYHSCAIQDVIFYINHEVAAPTTGSGLWQRIGGVRTPVPGQPTPGGRTTLCLGNPFTSTAGQQQVSSTTTFKNLIVLLGAVIPFGLIFRRNGRK</sequence>
<dbReference type="AlphaFoldDB" id="A0A081BUU7"/>
<dbReference type="EMBL" id="DF820464">
    <property type="protein sequence ID" value="GAK56102.1"/>
    <property type="molecule type" value="Genomic_DNA"/>
</dbReference>
<gene>
    <name evidence="2" type="ORF">U27_03064</name>
</gene>
<name>A0A081BUU7_VECG1</name>
<organism evidence="2 3">
    <name type="scientific">Vecturithrix granuli</name>
    <dbReference type="NCBI Taxonomy" id="1499967"/>
    <lineage>
        <taxon>Bacteria</taxon>
        <taxon>Candidatus Moduliflexota</taxon>
        <taxon>Candidatus Vecturitrichia</taxon>
        <taxon>Candidatus Vecturitrichales</taxon>
        <taxon>Candidatus Vecturitrichaceae</taxon>
        <taxon>Candidatus Vecturithrix</taxon>
    </lineage>
</organism>
<accession>A0A081BUU7</accession>